<feature type="coiled-coil region" evidence="1">
    <location>
        <begin position="420"/>
        <end position="612"/>
    </location>
</feature>
<evidence type="ECO:0000313" key="4">
    <source>
        <dbReference type="Proteomes" id="UP000515908"/>
    </source>
</evidence>
<dbReference type="VEuPathDB" id="TriTrypDB:ADEAN_000212100"/>
<dbReference type="Gene3D" id="1.10.287.1490">
    <property type="match status" value="2"/>
</dbReference>
<feature type="coiled-coil region" evidence="1">
    <location>
        <begin position="6"/>
        <end position="226"/>
    </location>
</feature>
<evidence type="ECO:0000313" key="3">
    <source>
        <dbReference type="EMBL" id="CAD2214670.1"/>
    </source>
</evidence>
<dbReference type="AlphaFoldDB" id="A0A7G2C4L7"/>
<gene>
    <name evidence="3" type="ORF">ADEAN_000212100</name>
</gene>
<sequence length="792" mass="90619">MDEKLIDSLNNRISQLEGEVRSTKEELYKKRDECDNVRREMECLTKDAHSVVAQWEKETKKYRQKNEVSEKKLQEVSDLLESQTKSNVELEKKIKSYGELIAEYSSSAEITNKEFLECREAKEQLEKQVEKLAEKVKDYESISAGFQEKFMEFDNEKNEHLSEINQLREVTADVEEKNASLTTEKEEYRSQAEALLSRVESLKDEIASLKANGEQTETELKKYQAESELFSRNNGDLQNIIGQQLTVIAGLESDLAEAKDSDEMQRKIVSELSAALEDSKKENELLLERSVSLASELEAVKECYQSVLNEINDVKATSENNATALSTELSVNKAALKDAKEELESALASVTHLLNEKISLERQNLSLLERVERKACELDNLEYIFVFRNNLFKSCTHSYQGSLKSFTKLSANHEELSVSFKNLQDNFQNISKNLDESTATLNERDATITNLRESIQEEKSTKEQLQGEVKMLKDDNEYLKNQVDSMRKELMQIDELVASDLNNLREEYENSKNENENLQKEVISLVKKNEEYLSTINFQETQISAATAENAALSDTLASAENELTAVLKERDSLLGELQKCKLEIDSVSEQMRKVESAKETALSKINSLEDHIRHQETTIKLIAADKKRDGDALRERLNASIDECESLKNTNRLLQEKQSKLLEEVKERCSKDAATIKDLLSQQDDIVEKYNTLHASYCARREGDDSRKADNLQASLLALQEENSRKMSEFKKLYELSVFQEAELEKQRRQNETLKKSVAALIGASKDTRIQERLNTTEGPLRHPRKRPLES</sequence>
<reference evidence="3 4" key="1">
    <citation type="submission" date="2020-08" db="EMBL/GenBank/DDBJ databases">
        <authorList>
            <person name="Newling K."/>
            <person name="Davey J."/>
            <person name="Forrester S."/>
        </authorList>
    </citation>
    <scope>NUCLEOTIDE SEQUENCE [LARGE SCALE GENOMIC DNA]</scope>
    <source>
        <strain evidence="4">Crithidia deanei Carvalho (ATCC PRA-265)</strain>
    </source>
</reference>
<protein>
    <submittedName>
        <fullName evidence="3">Uncharacterized protein</fullName>
    </submittedName>
</protein>
<evidence type="ECO:0000256" key="1">
    <source>
        <dbReference type="SAM" id="Coils"/>
    </source>
</evidence>
<feature type="compositionally biased region" description="Basic residues" evidence="2">
    <location>
        <begin position="783"/>
        <end position="792"/>
    </location>
</feature>
<keyword evidence="1" id="KW-0175">Coiled coil</keyword>
<feature type="coiled-coil region" evidence="1">
    <location>
        <begin position="326"/>
        <end position="356"/>
    </location>
</feature>
<feature type="coiled-coil region" evidence="1">
    <location>
        <begin position="710"/>
        <end position="765"/>
    </location>
</feature>
<evidence type="ECO:0000256" key="2">
    <source>
        <dbReference type="SAM" id="MobiDB-lite"/>
    </source>
</evidence>
<dbReference type="OrthoDB" id="271812at2759"/>
<proteinExistence type="predicted"/>
<feature type="coiled-coil region" evidence="1">
    <location>
        <begin position="638"/>
        <end position="668"/>
    </location>
</feature>
<feature type="region of interest" description="Disordered" evidence="2">
    <location>
        <begin position="770"/>
        <end position="792"/>
    </location>
</feature>
<name>A0A7G2C4L7_9TRYP</name>
<dbReference type="PANTHER" id="PTHR23159">
    <property type="entry name" value="CENTROSOMAL PROTEIN 2"/>
    <property type="match status" value="1"/>
</dbReference>
<organism evidence="3 4">
    <name type="scientific">Angomonas deanei</name>
    <dbReference type="NCBI Taxonomy" id="59799"/>
    <lineage>
        <taxon>Eukaryota</taxon>
        <taxon>Discoba</taxon>
        <taxon>Euglenozoa</taxon>
        <taxon>Kinetoplastea</taxon>
        <taxon>Metakinetoplastina</taxon>
        <taxon>Trypanosomatida</taxon>
        <taxon>Trypanosomatidae</taxon>
        <taxon>Strigomonadinae</taxon>
        <taxon>Angomonas</taxon>
    </lineage>
</organism>
<dbReference type="EMBL" id="LR877147">
    <property type="protein sequence ID" value="CAD2214670.1"/>
    <property type="molecule type" value="Genomic_DNA"/>
</dbReference>
<dbReference type="Proteomes" id="UP000515908">
    <property type="component" value="Chromosome 03"/>
</dbReference>
<keyword evidence="4" id="KW-1185">Reference proteome</keyword>
<dbReference type="PANTHER" id="PTHR23159:SF31">
    <property type="entry name" value="CENTROSOME-ASSOCIATED PROTEIN CEP250 ISOFORM X1"/>
    <property type="match status" value="1"/>
</dbReference>
<accession>A0A7G2C4L7</accession>